<dbReference type="InterPro" id="IPR004579">
    <property type="entry name" value="ERCC1/RAD10/SWI10"/>
</dbReference>
<feature type="compositionally biased region" description="Polar residues" evidence="7">
    <location>
        <begin position="1"/>
        <end position="15"/>
    </location>
</feature>
<dbReference type="PANTHER" id="PTHR12749">
    <property type="entry name" value="EXCISION REPAIR CROSS-COMPLEMENTING 1 ERCC1"/>
    <property type="match status" value="1"/>
</dbReference>
<evidence type="ECO:0000256" key="3">
    <source>
        <dbReference type="ARBA" id="ARBA00022763"/>
    </source>
</evidence>
<organism evidence="9 10">
    <name type="scientific">Heterodera schachtii</name>
    <name type="common">Sugarbeet cyst nematode worm</name>
    <name type="synonym">Tylenchus schachtii</name>
    <dbReference type="NCBI Taxonomy" id="97005"/>
    <lineage>
        <taxon>Eukaryota</taxon>
        <taxon>Metazoa</taxon>
        <taxon>Ecdysozoa</taxon>
        <taxon>Nematoda</taxon>
        <taxon>Chromadorea</taxon>
        <taxon>Rhabditida</taxon>
        <taxon>Tylenchina</taxon>
        <taxon>Tylenchomorpha</taxon>
        <taxon>Tylenchoidea</taxon>
        <taxon>Heteroderidae</taxon>
        <taxon>Heteroderinae</taxon>
        <taxon>Heterodera</taxon>
    </lineage>
</organism>
<dbReference type="Gene3D" id="3.40.50.10130">
    <property type="match status" value="1"/>
</dbReference>
<feature type="region of interest" description="Disordered" evidence="7">
    <location>
        <begin position="1"/>
        <end position="22"/>
    </location>
</feature>
<evidence type="ECO:0000256" key="1">
    <source>
        <dbReference type="ARBA" id="ARBA00004123"/>
    </source>
</evidence>
<reference evidence="9 10" key="1">
    <citation type="submission" date="2024-10" db="EMBL/GenBank/DDBJ databases">
        <authorList>
            <person name="Kim D."/>
        </authorList>
    </citation>
    <scope>NUCLEOTIDE SEQUENCE [LARGE SCALE GENOMIC DNA]</scope>
    <source>
        <strain evidence="9">Taebaek</strain>
    </source>
</reference>
<evidence type="ECO:0000256" key="6">
    <source>
        <dbReference type="ARBA" id="ARBA00023242"/>
    </source>
</evidence>
<comment type="caution">
    <text evidence="9">The sequence shown here is derived from an EMBL/GenBank/DDBJ whole genome shotgun (WGS) entry which is preliminary data.</text>
</comment>
<dbReference type="PANTHER" id="PTHR12749:SF0">
    <property type="entry name" value="DNA EXCISION REPAIR PROTEIN ERCC-1"/>
    <property type="match status" value="1"/>
</dbReference>
<evidence type="ECO:0000313" key="9">
    <source>
        <dbReference type="EMBL" id="KAL3080351.1"/>
    </source>
</evidence>
<keyword evidence="3" id="KW-0227">DNA damage</keyword>
<dbReference type="CDD" id="cd22325">
    <property type="entry name" value="ERCC1_C-like"/>
    <property type="match status" value="1"/>
</dbReference>
<dbReference type="InterPro" id="IPR011335">
    <property type="entry name" value="Restrct_endonuc-II-like"/>
</dbReference>
<keyword evidence="4" id="KW-0238">DNA-binding</keyword>
<dbReference type="GO" id="GO:0006310">
    <property type="term" value="P:DNA recombination"/>
    <property type="evidence" value="ECO:0007669"/>
    <property type="project" value="UniProtKB-ARBA"/>
</dbReference>
<proteinExistence type="inferred from homology"/>
<evidence type="ECO:0000259" key="8">
    <source>
        <dbReference type="Pfam" id="PF03834"/>
    </source>
</evidence>
<dbReference type="Proteomes" id="UP001620645">
    <property type="component" value="Unassembled WGS sequence"/>
</dbReference>
<keyword evidence="5" id="KW-0234">DNA repair</keyword>
<dbReference type="NCBIfam" id="TIGR00597">
    <property type="entry name" value="rad10"/>
    <property type="match status" value="1"/>
</dbReference>
<evidence type="ECO:0000256" key="7">
    <source>
        <dbReference type="SAM" id="MobiDB-lite"/>
    </source>
</evidence>
<dbReference type="GO" id="GO:0005634">
    <property type="term" value="C:nucleus"/>
    <property type="evidence" value="ECO:0007669"/>
    <property type="project" value="UniProtKB-SubCell"/>
</dbReference>
<dbReference type="InterPro" id="IPR047260">
    <property type="entry name" value="ERCC1-like_central_dom"/>
</dbReference>
<comment type="similarity">
    <text evidence="2">Belongs to the ERCC1/RAD10/SWI10 family.</text>
</comment>
<evidence type="ECO:0000256" key="4">
    <source>
        <dbReference type="ARBA" id="ARBA00023125"/>
    </source>
</evidence>
<dbReference type="GO" id="GO:0003677">
    <property type="term" value="F:DNA binding"/>
    <property type="evidence" value="ECO:0007669"/>
    <property type="project" value="UniProtKB-KW"/>
</dbReference>
<protein>
    <recommendedName>
        <fullName evidence="8">ERCC1-like central domain-containing protein</fullName>
    </recommendedName>
</protein>
<dbReference type="Pfam" id="PF03834">
    <property type="entry name" value="Rad10"/>
    <property type="match status" value="1"/>
</dbReference>
<feature type="domain" description="ERCC1-like central" evidence="8">
    <location>
        <begin position="36"/>
        <end position="145"/>
    </location>
</feature>
<name>A0ABD2ISA8_HETSC</name>
<keyword evidence="10" id="KW-1185">Reference proteome</keyword>
<evidence type="ECO:0000256" key="2">
    <source>
        <dbReference type="ARBA" id="ARBA00008283"/>
    </source>
</evidence>
<dbReference type="EMBL" id="JBICCN010000296">
    <property type="protein sequence ID" value="KAL3080351.1"/>
    <property type="molecule type" value="Genomic_DNA"/>
</dbReference>
<dbReference type="SUPFAM" id="SSF52980">
    <property type="entry name" value="Restriction endonuclease-like"/>
    <property type="match status" value="1"/>
</dbReference>
<sequence length="174" mass="20133">MATTSSENDQPQTSALLAPALPRGNPFGLSTLKINRRRQEGNPVLKYIRNVPYEWSSDIKCDFECSGNCGLLYLALKYHKLHCGYIETRFTDLRAYPVKVLLAYVNVEDPSFLLRDLNMFCYRMDVSLVLCYSVEEAAEFIETFKFTENRSAESELARIQQNKLQRQQQQMNKN</sequence>
<comment type="subcellular location">
    <subcellularLocation>
        <location evidence="1">Nucleus</location>
    </subcellularLocation>
</comment>
<accession>A0ABD2ISA8</accession>
<evidence type="ECO:0000313" key="10">
    <source>
        <dbReference type="Proteomes" id="UP001620645"/>
    </source>
</evidence>
<dbReference type="AlphaFoldDB" id="A0ABD2ISA8"/>
<dbReference type="GO" id="GO:0006302">
    <property type="term" value="P:double-strand break repair"/>
    <property type="evidence" value="ECO:0007669"/>
    <property type="project" value="UniProtKB-ARBA"/>
</dbReference>
<keyword evidence="6" id="KW-0539">Nucleus</keyword>
<gene>
    <name evidence="9" type="ORF">niasHS_012456</name>
</gene>
<evidence type="ECO:0000256" key="5">
    <source>
        <dbReference type="ARBA" id="ARBA00023204"/>
    </source>
</evidence>